<dbReference type="AlphaFoldDB" id="A0A1E4QYM5"/>
<protein>
    <recommendedName>
        <fullName evidence="4">Carbohydrate-binding module family 96 domain-containing protein</fullName>
    </recommendedName>
</protein>
<evidence type="ECO:0000256" key="2">
    <source>
        <dbReference type="ARBA" id="ARBA00022525"/>
    </source>
</evidence>
<evidence type="ECO:0000256" key="1">
    <source>
        <dbReference type="ARBA" id="ARBA00004613"/>
    </source>
</evidence>
<accession>A0A1E4QYM5</accession>
<dbReference type="NCBIfam" id="NF033679">
    <property type="entry name" value="DNRLRE_dom"/>
    <property type="match status" value="1"/>
</dbReference>
<name>A0A1E4QYM5_9BACI</name>
<feature type="domain" description="Carbohydrate-binding module family 96" evidence="4">
    <location>
        <begin position="143"/>
        <end position="300"/>
    </location>
</feature>
<reference evidence="5 6" key="1">
    <citation type="submission" date="2016-09" db="EMBL/GenBank/DDBJ databases">
        <title>Draft genome sequence of the soil isolate, Lysinibacillus fusiformis M5, a potential hypoxanthine producer.</title>
        <authorList>
            <person name="Gallegos-Monterrosa R."/>
            <person name="Maroti G."/>
            <person name="Balint B."/>
            <person name="Kovacs A.T."/>
        </authorList>
    </citation>
    <scope>NUCLEOTIDE SEQUENCE [LARGE SCALE GENOMIC DNA]</scope>
    <source>
        <strain evidence="5 6">M5</strain>
    </source>
</reference>
<evidence type="ECO:0000259" key="4">
    <source>
        <dbReference type="Pfam" id="PF24517"/>
    </source>
</evidence>
<keyword evidence="2" id="KW-0964">Secreted</keyword>
<dbReference type="RefSeq" id="WP_069483548.1">
    <property type="nucleotide sequence ID" value="NZ_KV766183.1"/>
</dbReference>
<dbReference type="Proteomes" id="UP000094784">
    <property type="component" value="Unassembled WGS sequence"/>
</dbReference>
<sequence length="648" mass="73553">MSNTIDVFTEIQAHTGATVHTEIIAQHSENSAVYAEITVPEVIENTMQAKFFLYGTGRNDILVDIQSRAIRTRSIDSEIHARAIRSKDIYSEINAVYRGNSDIFVEIQPMGFVQVPAEIEVRPHTNMQAIYETKKPPILTDSYFPIQDAFTKKETGFQTINYGKSSTMVIGNNDEFESFIRFETKRMDSRYVITNVKLELTYLGEVVDGYKINLHTAARAWYETGITYQNKPPKLDLISHNYVNDKARKVIIFDVTDIASAWLFKQAENNGLVMSTMEKDSLYFRTNNSSEKYSPRLVVSYYDSVVPSTGRSQIRSEIFIYNRETKDVRAEIEVASTFSFERILTEIYVHQPDVPLDNNIFTEITVNKAVVEAEITAIRSEQSEVFAVVTARSEQFSRSIDSSITVSRKFTLAEVTARLQDKLEIDSEVYASRNKVLSEISVSLEGQDSIYAEITANDIHVRYIEAEITPRIAKLSDIFVEIEPNIKSDILSEITSTREIILSEIMAARRDDSETFAELIVRAIDNSDTECIVLASKDKIFTEITVNIWKDEDITLEITPRIKRESEVLANIYVSNISEVLTVIDVVGSSLKPAEVTISRQIAQAEIYVPFYEDADILIEIKPRILFANDINCEITMGKVSKGYAFIM</sequence>
<dbReference type="EMBL" id="MECQ01000008">
    <property type="protein sequence ID" value="ODV53307.1"/>
    <property type="molecule type" value="Genomic_DNA"/>
</dbReference>
<evidence type="ECO:0000313" key="6">
    <source>
        <dbReference type="Proteomes" id="UP000094784"/>
    </source>
</evidence>
<gene>
    <name evidence="5" type="ORF">BG258_23690</name>
</gene>
<comment type="subcellular location">
    <subcellularLocation>
        <location evidence="1">Secreted</location>
    </subcellularLocation>
</comment>
<evidence type="ECO:0000313" key="5">
    <source>
        <dbReference type="EMBL" id="ODV53307.1"/>
    </source>
</evidence>
<organism evidence="5 6">
    <name type="scientific">Lysinibacillus fusiformis</name>
    <dbReference type="NCBI Taxonomy" id="28031"/>
    <lineage>
        <taxon>Bacteria</taxon>
        <taxon>Bacillati</taxon>
        <taxon>Bacillota</taxon>
        <taxon>Bacilli</taxon>
        <taxon>Bacillales</taxon>
        <taxon>Bacillaceae</taxon>
        <taxon>Lysinibacillus</taxon>
    </lineage>
</organism>
<proteinExistence type="predicted"/>
<comment type="caution">
    <text evidence="5">The sequence shown here is derived from an EMBL/GenBank/DDBJ whole genome shotgun (WGS) entry which is preliminary data.</text>
</comment>
<dbReference type="OrthoDB" id="2661382at2"/>
<dbReference type="GO" id="GO:0005576">
    <property type="term" value="C:extracellular region"/>
    <property type="evidence" value="ECO:0007669"/>
    <property type="project" value="UniProtKB-SubCell"/>
</dbReference>
<keyword evidence="3" id="KW-0732">Signal</keyword>
<evidence type="ECO:0000256" key="3">
    <source>
        <dbReference type="ARBA" id="ARBA00022729"/>
    </source>
</evidence>
<dbReference type="Pfam" id="PF24517">
    <property type="entry name" value="CBM96"/>
    <property type="match status" value="1"/>
</dbReference>
<dbReference type="InterPro" id="IPR055372">
    <property type="entry name" value="CBM96"/>
</dbReference>